<sequence length="198" mass="22327">MDTPSNRQLKFLNFFKIQYPPNLRVGQIGLMIGKISSTPEYLERWQKYVYLTGDYGQDLELKAFDPKELDALEIPDEWNEADGVQNWKDQQIQNEMGEDQSPFDKPEPAIEFEGKTFMFTGKFSFGKRTDCEAAIESKGGIASKSKSASSVDYLVIGENGNPTWKKGNYGSKIEKAILTRVKKGSPVIVGEGHWSKSL</sequence>
<dbReference type="Proteomes" id="UP000239907">
    <property type="component" value="Unassembled WGS sequence"/>
</dbReference>
<protein>
    <recommendedName>
        <fullName evidence="1">BRCT domain-containing protein</fullName>
    </recommendedName>
</protein>
<dbReference type="InterPro" id="IPR001357">
    <property type="entry name" value="BRCT_dom"/>
</dbReference>
<name>A0A2S7U0R8_9BACT</name>
<dbReference type="PROSITE" id="PS50172">
    <property type="entry name" value="BRCT"/>
    <property type="match status" value="1"/>
</dbReference>
<proteinExistence type="predicted"/>
<dbReference type="InterPro" id="IPR036420">
    <property type="entry name" value="BRCT_dom_sf"/>
</dbReference>
<evidence type="ECO:0000259" key="1">
    <source>
        <dbReference type="PROSITE" id="PS50172"/>
    </source>
</evidence>
<dbReference type="AlphaFoldDB" id="A0A2S7U0R8"/>
<feature type="domain" description="BRCT" evidence="1">
    <location>
        <begin position="107"/>
        <end position="198"/>
    </location>
</feature>
<accession>A0A2S7U0R8</accession>
<evidence type="ECO:0000313" key="2">
    <source>
        <dbReference type="EMBL" id="PQJ27922.1"/>
    </source>
</evidence>
<dbReference type="Gene3D" id="3.40.50.10190">
    <property type="entry name" value="BRCT domain"/>
    <property type="match status" value="1"/>
</dbReference>
<dbReference type="SUPFAM" id="SSF52113">
    <property type="entry name" value="BRCT domain"/>
    <property type="match status" value="1"/>
</dbReference>
<gene>
    <name evidence="2" type="ORF">BSZ32_05010</name>
</gene>
<comment type="caution">
    <text evidence="2">The sequence shown here is derived from an EMBL/GenBank/DDBJ whole genome shotgun (WGS) entry which is preliminary data.</text>
</comment>
<keyword evidence="3" id="KW-1185">Reference proteome</keyword>
<evidence type="ECO:0000313" key="3">
    <source>
        <dbReference type="Proteomes" id="UP000239907"/>
    </source>
</evidence>
<dbReference type="EMBL" id="MQWA01000001">
    <property type="protein sequence ID" value="PQJ27922.1"/>
    <property type="molecule type" value="Genomic_DNA"/>
</dbReference>
<organism evidence="2 3">
    <name type="scientific">Rubritalea profundi</name>
    <dbReference type="NCBI Taxonomy" id="1658618"/>
    <lineage>
        <taxon>Bacteria</taxon>
        <taxon>Pseudomonadati</taxon>
        <taxon>Verrucomicrobiota</taxon>
        <taxon>Verrucomicrobiia</taxon>
        <taxon>Verrucomicrobiales</taxon>
        <taxon>Rubritaleaceae</taxon>
        <taxon>Rubritalea</taxon>
    </lineage>
</organism>
<dbReference type="RefSeq" id="WP_105042417.1">
    <property type="nucleotide sequence ID" value="NZ_MQWA01000001.1"/>
</dbReference>
<reference evidence="2 3" key="1">
    <citation type="submission" date="2016-12" db="EMBL/GenBank/DDBJ databases">
        <title>Study of bacterial adaptation to deep sea.</title>
        <authorList>
            <person name="Song J."/>
            <person name="Yoshizawa S."/>
            <person name="Kogure K."/>
        </authorList>
    </citation>
    <scope>NUCLEOTIDE SEQUENCE [LARGE SCALE GENOMIC DNA]</scope>
    <source>
        <strain evidence="2 3">SAORIC-165</strain>
    </source>
</reference>
<dbReference type="OrthoDB" id="9776650at2"/>